<protein>
    <submittedName>
        <fullName evidence="1">Uncharacterized protein</fullName>
    </submittedName>
</protein>
<sequence length="240" mass="28020">MSKNRKILLMIVLLITILAASIITAAGSNPWFLLGKNSLKYEKDRDVIIAKVGNTKITKEDIEMQILFNKFQKEVLNRKLSELQNSNLNINSFLSVDVSRKDILNKLIDEAILYEEAQRQGLNVTYDDAKKFMENTRYIMNAIAKGELKCENQKEAMEEIYNFKAYIKGLGMSEDEYWNEIIVYYQKILSIGNLKNKIISAMSEKDKNDINKVNEFFEKYKNELRKKYKIEILDGKFLQQ</sequence>
<dbReference type="Gene3D" id="1.10.4030.10">
    <property type="entry name" value="Porin chaperone SurA, peptide-binding domain"/>
    <property type="match status" value="1"/>
</dbReference>
<dbReference type="SUPFAM" id="SSF109998">
    <property type="entry name" value="Triger factor/SurA peptide-binding domain-like"/>
    <property type="match status" value="1"/>
</dbReference>
<dbReference type="Proteomes" id="UP001223886">
    <property type="component" value="Unassembled WGS sequence"/>
</dbReference>
<dbReference type="EMBL" id="JAURUP010000041">
    <property type="protein sequence ID" value="MDP9751926.1"/>
    <property type="molecule type" value="Genomic_DNA"/>
</dbReference>
<dbReference type="RefSeq" id="WP_012996095.1">
    <property type="nucleotide sequence ID" value="NZ_JAURUP010000041.1"/>
</dbReference>
<accession>A0ABT9M743</accession>
<evidence type="ECO:0000313" key="1">
    <source>
        <dbReference type="EMBL" id="MDP9751926.1"/>
    </source>
</evidence>
<dbReference type="Pfam" id="PF13624">
    <property type="entry name" value="SurA_N_3"/>
    <property type="match status" value="1"/>
</dbReference>
<evidence type="ECO:0000313" key="2">
    <source>
        <dbReference type="Proteomes" id="UP001223886"/>
    </source>
</evidence>
<keyword evidence="2" id="KW-1185">Reference proteome</keyword>
<comment type="caution">
    <text evidence="1">The sequence shown here is derived from an EMBL/GenBank/DDBJ whole genome shotgun (WGS) entry which is preliminary data.</text>
</comment>
<gene>
    <name evidence="1" type="ORF">J2S24_002452</name>
</gene>
<reference evidence="1 2" key="1">
    <citation type="submission" date="2023-07" db="EMBL/GenBank/DDBJ databases">
        <title>Genomic Encyclopedia of Type Strains, Phase IV (KMG-IV): sequencing the most valuable type-strain genomes for metagenomic binning, comparative biology and taxonomic classification.</title>
        <authorList>
            <person name="Goeker M."/>
        </authorList>
    </citation>
    <scope>NUCLEOTIDE SEQUENCE [LARGE SCALE GENOMIC DNA]</scope>
    <source>
        <strain evidence="1 2">DSM 25963</strain>
    </source>
</reference>
<proteinExistence type="predicted"/>
<organism evidence="1 2">
    <name type="scientific">Thermoanaerobacter pentosaceus</name>
    <dbReference type="NCBI Taxonomy" id="694059"/>
    <lineage>
        <taxon>Bacteria</taxon>
        <taxon>Bacillati</taxon>
        <taxon>Bacillota</taxon>
        <taxon>Clostridia</taxon>
        <taxon>Thermoanaerobacterales</taxon>
        <taxon>Thermoanaerobacteraceae</taxon>
        <taxon>Thermoanaerobacter</taxon>
    </lineage>
</organism>
<dbReference type="InterPro" id="IPR027304">
    <property type="entry name" value="Trigger_fact/SurA_dom_sf"/>
</dbReference>
<name>A0ABT9M743_9THEO</name>